<evidence type="ECO:0000313" key="7">
    <source>
        <dbReference type="Proteomes" id="UP001218895"/>
    </source>
</evidence>
<dbReference type="KEGG" id="manq:L1994_09305"/>
<evidence type="ECO:0000313" key="6">
    <source>
        <dbReference type="EMBL" id="WFN36330.1"/>
    </source>
</evidence>
<evidence type="ECO:0000259" key="5">
    <source>
        <dbReference type="SMART" id="SM00849"/>
    </source>
</evidence>
<dbReference type="GO" id="GO:0046872">
    <property type="term" value="F:metal ion binding"/>
    <property type="evidence" value="ECO:0007669"/>
    <property type="project" value="UniProtKB-KW"/>
</dbReference>
<dbReference type="GO" id="GO:0016787">
    <property type="term" value="F:hydrolase activity"/>
    <property type="evidence" value="ECO:0007669"/>
    <property type="project" value="UniProtKB-KW"/>
</dbReference>
<dbReference type="InterPro" id="IPR001279">
    <property type="entry name" value="Metallo-B-lactamas"/>
</dbReference>
<reference evidence="6" key="1">
    <citation type="submission" date="2022-01" db="EMBL/GenBank/DDBJ databases">
        <title>Complete genome of Methanomicrobium antiquum DSM 21220.</title>
        <authorList>
            <person name="Chen S.-C."/>
            <person name="You Y.-T."/>
            <person name="Zhou Y.-Z."/>
            <person name="Lai M.-C."/>
        </authorList>
    </citation>
    <scope>NUCLEOTIDE SEQUENCE</scope>
    <source>
        <strain evidence="6">DSM 21220</strain>
    </source>
</reference>
<proteinExistence type="predicted"/>
<dbReference type="Pfam" id="PF00753">
    <property type="entry name" value="Lactamase_B"/>
    <property type="match status" value="1"/>
</dbReference>
<evidence type="ECO:0000256" key="4">
    <source>
        <dbReference type="ARBA" id="ARBA00022833"/>
    </source>
</evidence>
<gene>
    <name evidence="6" type="ORF">L1994_09305</name>
</gene>
<dbReference type="Gene3D" id="3.60.15.10">
    <property type="entry name" value="Ribonuclease Z/Hydroxyacylglutathione hydrolase-like"/>
    <property type="match status" value="1"/>
</dbReference>
<keyword evidence="3" id="KW-0378">Hydrolase</keyword>
<dbReference type="SMART" id="SM00849">
    <property type="entry name" value="Lactamase_B"/>
    <property type="match status" value="1"/>
</dbReference>
<evidence type="ECO:0000256" key="3">
    <source>
        <dbReference type="ARBA" id="ARBA00022801"/>
    </source>
</evidence>
<accession>A0AAF0FM02</accession>
<dbReference type="GeneID" id="79950593"/>
<feature type="domain" description="Metallo-beta-lactamase" evidence="5">
    <location>
        <begin position="12"/>
        <end position="176"/>
    </location>
</feature>
<evidence type="ECO:0000256" key="2">
    <source>
        <dbReference type="ARBA" id="ARBA00022723"/>
    </source>
</evidence>
<dbReference type="Proteomes" id="UP001218895">
    <property type="component" value="Chromosome"/>
</dbReference>
<keyword evidence="4" id="KW-0862">Zinc</keyword>
<dbReference type="PANTHER" id="PTHR46233:SF3">
    <property type="entry name" value="HYDROXYACYLGLUTATHIONE HYDROLASE GLOC"/>
    <property type="match status" value="1"/>
</dbReference>
<dbReference type="InterPro" id="IPR051453">
    <property type="entry name" value="MBL_Glyoxalase_II"/>
</dbReference>
<sequence>MSIEWIRGEGYYSNSYFSDGILFDAGMFPMSFEKFKDEIETIVLTHCHFDHIAHVKEAAYMSGAEVCIHEADAKGLNDDSKSLSIQFSARSPGIVPDRILQEGETIGPFEVIHTPGHTPGCICLYNRDTKDLVSGDTVFTDGGFGRFDFPGGSINQLKESIKKLSLLDVEGLYPGHGLPVINNGNLHIKAALRSIEMSYI</sequence>
<evidence type="ECO:0000256" key="1">
    <source>
        <dbReference type="ARBA" id="ARBA00001947"/>
    </source>
</evidence>
<dbReference type="RefSeq" id="WP_278099168.1">
    <property type="nucleotide sequence ID" value="NZ_CP091092.1"/>
</dbReference>
<keyword evidence="7" id="KW-1185">Reference proteome</keyword>
<dbReference type="SUPFAM" id="SSF56281">
    <property type="entry name" value="Metallo-hydrolase/oxidoreductase"/>
    <property type="match status" value="1"/>
</dbReference>
<comment type="cofactor">
    <cofactor evidence="1">
        <name>Zn(2+)</name>
        <dbReference type="ChEBI" id="CHEBI:29105"/>
    </cofactor>
</comment>
<name>A0AAF0FM02_9EURY</name>
<keyword evidence="2" id="KW-0479">Metal-binding</keyword>
<dbReference type="InterPro" id="IPR036866">
    <property type="entry name" value="RibonucZ/Hydroxyglut_hydro"/>
</dbReference>
<protein>
    <submittedName>
        <fullName evidence="6">MBL fold metallo-hydrolase</fullName>
    </submittedName>
</protein>
<dbReference type="EMBL" id="CP091092">
    <property type="protein sequence ID" value="WFN36330.1"/>
    <property type="molecule type" value="Genomic_DNA"/>
</dbReference>
<dbReference type="PANTHER" id="PTHR46233">
    <property type="entry name" value="HYDROXYACYLGLUTATHIONE HYDROLASE GLOC"/>
    <property type="match status" value="1"/>
</dbReference>
<dbReference type="CDD" id="cd06262">
    <property type="entry name" value="metallo-hydrolase-like_MBL-fold"/>
    <property type="match status" value="1"/>
</dbReference>
<dbReference type="AlphaFoldDB" id="A0AAF0FM02"/>
<organism evidence="6 7">
    <name type="scientific">Methanomicrobium antiquum</name>
    <dbReference type="NCBI Taxonomy" id="487686"/>
    <lineage>
        <taxon>Archaea</taxon>
        <taxon>Methanobacteriati</taxon>
        <taxon>Methanobacteriota</taxon>
        <taxon>Stenosarchaea group</taxon>
        <taxon>Methanomicrobia</taxon>
        <taxon>Methanomicrobiales</taxon>
        <taxon>Methanomicrobiaceae</taxon>
        <taxon>Methanomicrobium</taxon>
    </lineage>
</organism>